<evidence type="ECO:0000256" key="3">
    <source>
        <dbReference type="SAM" id="Phobius"/>
    </source>
</evidence>
<dbReference type="Gene3D" id="3.10.620.30">
    <property type="match status" value="1"/>
</dbReference>
<comment type="similarity">
    <text evidence="1">Belongs to the UPF0252 family.</text>
</comment>
<dbReference type="EMBL" id="AP006878">
    <property type="protein sequence ID" value="BAD86081.1"/>
    <property type="molecule type" value="Genomic_DNA"/>
</dbReference>
<dbReference type="AlphaFoldDB" id="Q5JEQ9"/>
<proteinExistence type="inferred from homology"/>
<dbReference type="InterPro" id="IPR053180">
    <property type="entry name" value="Ca-binding_acidic-repeat"/>
</dbReference>
<sequence>MVDDLPSKDLHYLITRVINPILNSIIATLHSGPIVHYKDGTLDVTEYPIPKLMAKFLADWRDELWYRYSRKNLGDVSEDILHEYIETINYVYRRLHSVDEKTAKQVGRDLILLGQKIEEYLTGKVEVFSDFVFEVEKIRKGQPTKAVREPADRNHQGRVETADVREKKEINRSSGKKAKDFGVCPRCAAYDGDRSEKKLYQCPHCGEWFCEKHVKPALVLTFDRYQELWRKHPELRAFLEEEWHREDGHPCYPYTKKFWEGYENKRESLYGARRTSTRTEKRFIPQREPVRVPSSSGTWKPKERTRYEDVIINVKNRFKDRGSIYVTPREIRIETSRIKKVLPRSPSIRFEIRDGKRWVIIPESVYSMAYTPERKHEGRKHGKYALIGIALLILLLAGYLYSRGSFDNLGVPFLGNSSGSSQGASTHTPEYSGTQTIDKTNTAPIYSTSTPTHTSEQAPLITPESPCSNSYWRYIFQDALKCALTEEELSKISNLASQLKGESLQESAWNTLEWLHENIEYNYSKASLPAPVIWTSNGRISRVDAAPGVEIQTPYETIRRGAGVCRDYAILTAALLLEMNYSPVYVFSIEFENSPIGHAAVAIKINGEYFILDQHPPVMDLGTYYTDLAVYRQETLGERLFISNATVYEISRDKNGAIVREIGILSAEDFKQKDHVFSPTDLIRISTDLRKILEDRYPHLISDKNIANLEEKSYLPPGYSDGRIWRLNFPHYADYYNPVFHEQFVEYMLMALTNDENVKSDLKKFNRFWIKVEHEGDSLKVTLNLAKK</sequence>
<name>Q5JEQ9_THEKO</name>
<dbReference type="OrthoDB" id="86147at2157"/>
<dbReference type="SUPFAM" id="SSF54001">
    <property type="entry name" value="Cysteine proteinases"/>
    <property type="match status" value="1"/>
</dbReference>
<protein>
    <recommendedName>
        <fullName evidence="4">Transglutaminase-like domain-containing protein</fullName>
    </recommendedName>
</protein>
<dbReference type="PANTHER" id="PTHR37467:SF1">
    <property type="entry name" value="EXPORTED CALCIUM-BINDING GLYCOPROTEIN"/>
    <property type="match status" value="1"/>
</dbReference>
<organism evidence="5 6">
    <name type="scientific">Thermococcus kodakarensis (strain ATCC BAA-918 / JCM 12380 / KOD1)</name>
    <name type="common">Pyrococcus kodakaraensis (strain KOD1)</name>
    <dbReference type="NCBI Taxonomy" id="69014"/>
    <lineage>
        <taxon>Archaea</taxon>
        <taxon>Methanobacteriati</taxon>
        <taxon>Methanobacteriota</taxon>
        <taxon>Thermococci</taxon>
        <taxon>Thermococcales</taxon>
        <taxon>Thermococcaceae</taxon>
        <taxon>Thermococcus</taxon>
    </lineage>
</organism>
<feature type="compositionally biased region" description="Polar residues" evidence="2">
    <location>
        <begin position="418"/>
        <end position="457"/>
    </location>
</feature>
<accession>Q5JEQ9</accession>
<dbReference type="InParanoid" id="Q5JEQ9"/>
<dbReference type="EnsemblBacteria" id="BAD86081">
    <property type="protein sequence ID" value="BAD86081"/>
    <property type="gene ID" value="TK1892"/>
</dbReference>
<dbReference type="PATRIC" id="fig|69014.16.peg.1850"/>
<dbReference type="Pfam" id="PF04473">
    <property type="entry name" value="DUF553"/>
    <property type="match status" value="1"/>
</dbReference>
<reference evidence="5 6" key="1">
    <citation type="journal article" date="2005" name="Genome Res.">
        <title>Complete genome sequence of the hyperthermophilic archaeon Thermococcus kodakaraensis KOD1 and comparison with Pyrococcus genomes.</title>
        <authorList>
            <person name="Fukui T."/>
            <person name="Atomi H."/>
            <person name="Kanai T."/>
            <person name="Matsumi R."/>
            <person name="Fujiwara S."/>
            <person name="Imanaka T."/>
        </authorList>
    </citation>
    <scope>NUCLEOTIDE SEQUENCE [LARGE SCALE GENOMIC DNA]</scope>
    <source>
        <strain evidence="6">ATCC BAA-918 / JCM 12380 / KOD1</strain>
    </source>
</reference>
<dbReference type="GeneID" id="78448423"/>
<keyword evidence="3" id="KW-0812">Transmembrane</keyword>
<feature type="domain" description="Transglutaminase-like" evidence="4">
    <location>
        <begin position="491"/>
        <end position="648"/>
    </location>
</feature>
<dbReference type="eggNOG" id="arCOG02164">
    <property type="taxonomic scope" value="Archaea"/>
</dbReference>
<evidence type="ECO:0000256" key="1">
    <source>
        <dbReference type="ARBA" id="ARBA00007458"/>
    </source>
</evidence>
<evidence type="ECO:0000313" key="5">
    <source>
        <dbReference type="EMBL" id="BAD86081.1"/>
    </source>
</evidence>
<evidence type="ECO:0000259" key="4">
    <source>
        <dbReference type="Pfam" id="PF04473"/>
    </source>
</evidence>
<keyword evidence="3" id="KW-0472">Membrane</keyword>
<feature type="compositionally biased region" description="Basic and acidic residues" evidence="2">
    <location>
        <begin position="146"/>
        <end position="169"/>
    </location>
</feature>
<feature type="region of interest" description="Disordered" evidence="2">
    <location>
        <begin position="418"/>
        <end position="461"/>
    </location>
</feature>
<keyword evidence="3" id="KW-1133">Transmembrane helix</keyword>
<dbReference type="InterPro" id="IPR038765">
    <property type="entry name" value="Papain-like_cys_pep_sf"/>
</dbReference>
<evidence type="ECO:0000313" key="6">
    <source>
        <dbReference type="Proteomes" id="UP000000536"/>
    </source>
</evidence>
<keyword evidence="6" id="KW-1185">Reference proteome</keyword>
<feature type="transmembrane region" description="Helical" evidence="3">
    <location>
        <begin position="384"/>
        <end position="402"/>
    </location>
</feature>
<dbReference type="RefSeq" id="WP_011250843.1">
    <property type="nucleotide sequence ID" value="NC_006624.1"/>
</dbReference>
<dbReference type="HOGENOM" id="CLU_355890_0_0_2"/>
<dbReference type="PANTHER" id="PTHR37467">
    <property type="entry name" value="EXPORTED CALCIUM-BINDING GLYCOPROTEIN-RELATED"/>
    <property type="match status" value="1"/>
</dbReference>
<gene>
    <name evidence="5" type="ordered locus">TK1892</name>
</gene>
<evidence type="ECO:0000256" key="2">
    <source>
        <dbReference type="SAM" id="MobiDB-lite"/>
    </source>
</evidence>
<dbReference type="KEGG" id="tko:TK1892"/>
<dbReference type="InterPro" id="IPR007562">
    <property type="entry name" value="Transglutaminase-like_domain"/>
</dbReference>
<dbReference type="STRING" id="69014.TK1892"/>
<feature type="region of interest" description="Disordered" evidence="2">
    <location>
        <begin position="144"/>
        <end position="169"/>
    </location>
</feature>
<dbReference type="Proteomes" id="UP000000536">
    <property type="component" value="Chromosome"/>
</dbReference>